<proteinExistence type="predicted"/>
<keyword evidence="1" id="KW-0175">Coiled coil</keyword>
<dbReference type="EMBL" id="DS545284">
    <property type="protein sequence ID" value="EDQ50903.1"/>
    <property type="molecule type" value="Genomic_DNA"/>
</dbReference>
<feature type="coiled-coil region" evidence="1">
    <location>
        <begin position="225"/>
        <end position="252"/>
    </location>
</feature>
<name>A9U0B0_PHYPA</name>
<gene>
    <name evidence="3" type="ORF">PHYPADRAFT_99814</name>
</gene>
<feature type="region of interest" description="Disordered" evidence="2">
    <location>
        <begin position="314"/>
        <end position="339"/>
    </location>
</feature>
<feature type="compositionally biased region" description="Acidic residues" evidence="2">
    <location>
        <begin position="314"/>
        <end position="323"/>
    </location>
</feature>
<organism>
    <name type="scientific">Physcomitrium patens</name>
    <name type="common">Spreading-leaved earth moss</name>
    <name type="synonym">Physcomitrella patens</name>
    <dbReference type="NCBI Taxonomy" id="3218"/>
    <lineage>
        <taxon>Eukaryota</taxon>
        <taxon>Viridiplantae</taxon>
        <taxon>Streptophyta</taxon>
        <taxon>Embryophyta</taxon>
        <taxon>Bryophyta</taxon>
        <taxon>Bryophytina</taxon>
        <taxon>Bryopsida</taxon>
        <taxon>Funariidae</taxon>
        <taxon>Funariales</taxon>
        <taxon>Funariaceae</taxon>
        <taxon>Physcomitrium</taxon>
    </lineage>
</organism>
<evidence type="ECO:0000256" key="2">
    <source>
        <dbReference type="SAM" id="MobiDB-lite"/>
    </source>
</evidence>
<evidence type="ECO:0000313" key="3">
    <source>
        <dbReference type="EMBL" id="EDQ50903.1"/>
    </source>
</evidence>
<evidence type="ECO:0000256" key="1">
    <source>
        <dbReference type="SAM" id="Coils"/>
    </source>
</evidence>
<accession>A9U0B0</accession>
<dbReference type="AlphaFoldDB" id="A9U0B0"/>
<sequence length="339" mass="38850">MRSVVTFDQEVISKVACHHLKRTKVGRRLRQLHQSSSNDCASCLCSNPYSCKNRKVYSIAMFQLCNVNTMEVIHEIEESSHPMAPQMDPIRLVVEENEVPTLLDINQLAFPQGRLPKGVHLKNALLKCISQIHCIVRRLDVEGSGKQELEASKKANAESKLLLERKIEKQQEAWDKERECMVETHRQELFRACSHSILELKKVKGQLVIEREKAELLAQEKLVLSDQYKYEMEQLRTEIEALNVEVTRLVEDLVNIGQAQVSTLTVPEVPEERSHFQIQLELRDAQILKLEAQVHELGKYNEDLSAQLRQEAMEGLEDDEDLQLEPKSVEPITNTAAID</sequence>
<reference evidence="3" key="1">
    <citation type="journal article" date="2008" name="Science">
        <title>The Physcomitrella genome reveals evolutionary insights into the conquest of land by plants.</title>
        <authorList>
            <person name="Rensing S."/>
            <person name="Lang D."/>
            <person name="Zimmer A."/>
            <person name="Terry A."/>
            <person name="Salamov A."/>
            <person name="Shapiro H."/>
            <person name="Nishiyama T."/>
            <person name="Perroud P.-F."/>
            <person name="Lindquist E."/>
            <person name="Kamisugi Y."/>
            <person name="Tanahashi T."/>
            <person name="Sakakibara K."/>
            <person name="Fujita T."/>
            <person name="Oishi K."/>
            <person name="Shin-I T."/>
            <person name="Kuroki Y."/>
            <person name="Toyoda A."/>
            <person name="Suzuki Y."/>
            <person name="Hashimoto A."/>
            <person name="Yamaguchi K."/>
            <person name="Sugano A."/>
            <person name="Kohara Y."/>
            <person name="Fujiyama A."/>
            <person name="Anterola A."/>
            <person name="Aoki S."/>
            <person name="Ashton N."/>
            <person name="Barbazuk W.B."/>
            <person name="Barker E."/>
            <person name="Bennetzen J."/>
            <person name="Bezanilla M."/>
            <person name="Blankenship R."/>
            <person name="Cho S.H."/>
            <person name="Dutcher S."/>
            <person name="Estelle M."/>
            <person name="Fawcett J.A."/>
            <person name="Gundlach H."/>
            <person name="Hanada K."/>
            <person name="Heyl A."/>
            <person name="Hicks K.A."/>
            <person name="Hugh J."/>
            <person name="Lohr M."/>
            <person name="Mayer K."/>
            <person name="Melkozernov A."/>
            <person name="Murata T."/>
            <person name="Nelson D."/>
            <person name="Pils B."/>
            <person name="Prigge M."/>
            <person name="Reiss B."/>
            <person name="Renner T."/>
            <person name="Rombauts S."/>
            <person name="Rushton P."/>
            <person name="Sanderfoot A."/>
            <person name="Schween G."/>
            <person name="Shiu S.-H."/>
            <person name="Stueber K."/>
            <person name="Theodoulou F.L."/>
            <person name="Tu H."/>
            <person name="Van de Peer Y."/>
            <person name="Verrier P.J."/>
            <person name="Waters E."/>
            <person name="Wood A."/>
            <person name="Yang L."/>
            <person name="Cove D."/>
            <person name="Cuming A."/>
            <person name="Hasebe M."/>
            <person name="Lucas S."/>
            <person name="Mishler D.B."/>
            <person name="Reski R."/>
            <person name="Grigoriev I."/>
            <person name="Quatrano R.S."/>
            <person name="Boore J.L."/>
        </authorList>
    </citation>
    <scope>NUCLEOTIDE SEQUENCE [LARGE SCALE GENOMIC DNA]</scope>
</reference>
<protein>
    <submittedName>
        <fullName evidence="3">Predicted protein</fullName>
    </submittedName>
</protein>